<feature type="compositionally biased region" description="Basic residues" evidence="1">
    <location>
        <begin position="68"/>
        <end position="78"/>
    </location>
</feature>
<evidence type="ECO:0000313" key="3">
    <source>
        <dbReference type="Proteomes" id="UP000014500"/>
    </source>
</evidence>
<protein>
    <submittedName>
        <fullName evidence="2">Uncharacterized protein</fullName>
    </submittedName>
</protein>
<evidence type="ECO:0000256" key="1">
    <source>
        <dbReference type="SAM" id="MobiDB-lite"/>
    </source>
</evidence>
<dbReference type="Proteomes" id="UP000014500">
    <property type="component" value="Unassembled WGS sequence"/>
</dbReference>
<dbReference type="AlphaFoldDB" id="T1IQN5"/>
<dbReference type="EMBL" id="JH431312">
    <property type="status" value="NOT_ANNOTATED_CDS"/>
    <property type="molecule type" value="Genomic_DNA"/>
</dbReference>
<accession>T1IQN5</accession>
<feature type="region of interest" description="Disordered" evidence="1">
    <location>
        <begin position="64"/>
        <end position="83"/>
    </location>
</feature>
<dbReference type="HOGENOM" id="CLU_1231291_0_0_1"/>
<proteinExistence type="predicted"/>
<keyword evidence="3" id="KW-1185">Reference proteome</keyword>
<organism evidence="2 3">
    <name type="scientific">Strigamia maritima</name>
    <name type="common">European centipede</name>
    <name type="synonym">Geophilus maritimus</name>
    <dbReference type="NCBI Taxonomy" id="126957"/>
    <lineage>
        <taxon>Eukaryota</taxon>
        <taxon>Metazoa</taxon>
        <taxon>Ecdysozoa</taxon>
        <taxon>Arthropoda</taxon>
        <taxon>Myriapoda</taxon>
        <taxon>Chilopoda</taxon>
        <taxon>Pleurostigmophora</taxon>
        <taxon>Geophilomorpha</taxon>
        <taxon>Linotaeniidae</taxon>
        <taxon>Strigamia</taxon>
    </lineage>
</organism>
<evidence type="ECO:0000313" key="2">
    <source>
        <dbReference type="EnsemblMetazoa" id="SMAR003356-PA"/>
    </source>
</evidence>
<reference evidence="2" key="2">
    <citation type="submission" date="2015-02" db="UniProtKB">
        <authorList>
            <consortium name="EnsemblMetazoa"/>
        </authorList>
    </citation>
    <scope>IDENTIFICATION</scope>
</reference>
<dbReference type="EnsemblMetazoa" id="SMAR003356-RA">
    <property type="protein sequence ID" value="SMAR003356-PA"/>
    <property type="gene ID" value="SMAR003356"/>
</dbReference>
<sequence length="225" mass="25666">MARPTAAQMAAISRFIRGTNQVMSERAYGWGNALPFDLILCILNTKTPPVRRLSIETFAPRSEADRWAKKKQRRRKKKRQEEYEYGQQMTLQLNGKIMEDVGNVRHQEAVWKGGGISGEVDEKEKGARCLKAGPGRLDDRGCVKRGRGCPRCGLHVQCCCVFDVNCLVERAPDEIFYPSFSRLFTKNFKYVKSNLCHALFTFTKEVSKDLGFDWLLRVGLNAHCQ</sequence>
<name>T1IQN5_STRMM</name>
<reference evidence="3" key="1">
    <citation type="submission" date="2011-05" db="EMBL/GenBank/DDBJ databases">
        <authorList>
            <person name="Richards S.R."/>
            <person name="Qu J."/>
            <person name="Jiang H."/>
            <person name="Jhangiani S.N."/>
            <person name="Agravi P."/>
            <person name="Goodspeed R."/>
            <person name="Gross S."/>
            <person name="Mandapat C."/>
            <person name="Jackson L."/>
            <person name="Mathew T."/>
            <person name="Pu L."/>
            <person name="Thornton R."/>
            <person name="Saada N."/>
            <person name="Wilczek-Boney K.B."/>
            <person name="Lee S."/>
            <person name="Kovar C."/>
            <person name="Wu Y."/>
            <person name="Scherer S.E."/>
            <person name="Worley K.C."/>
            <person name="Muzny D.M."/>
            <person name="Gibbs R."/>
        </authorList>
    </citation>
    <scope>NUCLEOTIDE SEQUENCE</scope>
    <source>
        <strain evidence="3">Brora</strain>
    </source>
</reference>